<dbReference type="RefSeq" id="WP_089251973.1">
    <property type="nucleotide sequence ID" value="NZ_FZPH01000009.1"/>
</dbReference>
<gene>
    <name evidence="5" type="ORF">SAMN05421812_109162</name>
</gene>
<evidence type="ECO:0000256" key="4">
    <source>
        <dbReference type="SAM" id="Phobius"/>
    </source>
</evidence>
<keyword evidence="5" id="KW-0863">Zinc-finger</keyword>
<organism evidence="5 6">
    <name type="scientific">Asanoa hainanensis</name>
    <dbReference type="NCBI Taxonomy" id="560556"/>
    <lineage>
        <taxon>Bacteria</taxon>
        <taxon>Bacillati</taxon>
        <taxon>Actinomycetota</taxon>
        <taxon>Actinomycetes</taxon>
        <taxon>Micromonosporales</taxon>
        <taxon>Micromonosporaceae</taxon>
        <taxon>Asanoa</taxon>
    </lineage>
</organism>
<dbReference type="GO" id="GO:0008270">
    <property type="term" value="F:zinc ion binding"/>
    <property type="evidence" value="ECO:0007669"/>
    <property type="project" value="UniProtKB-KW"/>
</dbReference>
<name>A0A239NJD9_9ACTN</name>
<dbReference type="InterPro" id="IPR041916">
    <property type="entry name" value="Anti_sigma_zinc_sf"/>
</dbReference>
<evidence type="ECO:0000313" key="5">
    <source>
        <dbReference type="EMBL" id="SNT55037.1"/>
    </source>
</evidence>
<keyword evidence="6" id="KW-1185">Reference proteome</keyword>
<evidence type="ECO:0000256" key="2">
    <source>
        <dbReference type="ARBA" id="ARBA00023163"/>
    </source>
</evidence>
<feature type="compositionally biased region" description="Basic and acidic residues" evidence="3">
    <location>
        <begin position="136"/>
        <end position="149"/>
    </location>
</feature>
<feature type="region of interest" description="Disordered" evidence="3">
    <location>
        <begin position="119"/>
        <end position="149"/>
    </location>
</feature>
<evidence type="ECO:0000256" key="3">
    <source>
        <dbReference type="SAM" id="MobiDB-lite"/>
    </source>
</evidence>
<dbReference type="Gene3D" id="1.10.10.1320">
    <property type="entry name" value="Anti-sigma factor, zinc-finger domain"/>
    <property type="match status" value="1"/>
</dbReference>
<dbReference type="EMBL" id="FZPH01000009">
    <property type="protein sequence ID" value="SNT55037.1"/>
    <property type="molecule type" value="Genomic_DNA"/>
</dbReference>
<keyword evidence="5" id="KW-0479">Metal-binding</keyword>
<evidence type="ECO:0000313" key="6">
    <source>
        <dbReference type="Proteomes" id="UP000198362"/>
    </source>
</evidence>
<keyword evidence="4" id="KW-0472">Membrane</keyword>
<keyword evidence="4" id="KW-0812">Transmembrane</keyword>
<dbReference type="OrthoDB" id="5185837at2"/>
<sequence>MSREEHWDVASYALGVLDEADTERFEEHLATCWVCAGELESFLPVVDALGAVNGNDLAVTEQVDRDGRLLGRMLTAVGDDRRRARRQRVLSLAAGVVLIALVGALALFAGANWVAEPQVAAGPPPSSSAPKPDVGPGERHSATDAKSGVHAEVAVDTKPFGTRISFALSNLDGPATCRLVALTKDGAAEVLSSWQVPPGGYGTPARPDALTLQAATASPLKDLQAVEVQVLQPDGATSPLVTVPV</sequence>
<reference evidence="5 6" key="1">
    <citation type="submission" date="2017-06" db="EMBL/GenBank/DDBJ databases">
        <authorList>
            <person name="Kim H.J."/>
            <person name="Triplett B.A."/>
        </authorList>
    </citation>
    <scope>NUCLEOTIDE SEQUENCE [LARGE SCALE GENOMIC DNA]</scope>
    <source>
        <strain evidence="5 6">CGMCC 4.5593</strain>
    </source>
</reference>
<keyword evidence="2" id="KW-0804">Transcription</keyword>
<feature type="transmembrane region" description="Helical" evidence="4">
    <location>
        <begin position="89"/>
        <end position="115"/>
    </location>
</feature>
<keyword evidence="1" id="KW-0805">Transcription regulation</keyword>
<keyword evidence="5" id="KW-0862">Zinc</keyword>
<proteinExistence type="predicted"/>
<evidence type="ECO:0000256" key="1">
    <source>
        <dbReference type="ARBA" id="ARBA00023015"/>
    </source>
</evidence>
<protein>
    <submittedName>
        <fullName evidence="5">Putative zinc-finger</fullName>
    </submittedName>
</protein>
<accession>A0A239NJD9</accession>
<dbReference type="AlphaFoldDB" id="A0A239NJD9"/>
<keyword evidence="4" id="KW-1133">Transmembrane helix</keyword>
<dbReference type="Proteomes" id="UP000198362">
    <property type="component" value="Unassembled WGS sequence"/>
</dbReference>